<feature type="compositionally biased region" description="Polar residues" evidence="1">
    <location>
        <begin position="84"/>
        <end position="93"/>
    </location>
</feature>
<reference evidence="3" key="3">
    <citation type="submission" date="2018-08" db="UniProtKB">
        <authorList>
            <consortium name="EnsemblPlants"/>
        </authorList>
    </citation>
    <scope>IDENTIFICATION</scope>
    <source>
        <strain evidence="3">cv. Bd21</strain>
    </source>
</reference>
<dbReference type="EMBL" id="CM000883">
    <property type="protein sequence ID" value="PNT62350.1"/>
    <property type="molecule type" value="Genomic_DNA"/>
</dbReference>
<name>A0A2K2CJZ8_BRADI</name>
<organism evidence="2">
    <name type="scientific">Brachypodium distachyon</name>
    <name type="common">Purple false brome</name>
    <name type="synonym">Trachynia distachya</name>
    <dbReference type="NCBI Taxonomy" id="15368"/>
    <lineage>
        <taxon>Eukaryota</taxon>
        <taxon>Viridiplantae</taxon>
        <taxon>Streptophyta</taxon>
        <taxon>Embryophyta</taxon>
        <taxon>Tracheophyta</taxon>
        <taxon>Spermatophyta</taxon>
        <taxon>Magnoliopsida</taxon>
        <taxon>Liliopsida</taxon>
        <taxon>Poales</taxon>
        <taxon>Poaceae</taxon>
        <taxon>BOP clade</taxon>
        <taxon>Pooideae</taxon>
        <taxon>Stipodae</taxon>
        <taxon>Brachypodieae</taxon>
        <taxon>Brachypodium</taxon>
    </lineage>
</organism>
<gene>
    <name evidence="2" type="ORF">BRADI_4g02214v3</name>
</gene>
<sequence>MSTTHRVARLRSFSFAEPARHPCLCLPSSSRPPIPSSRMSSVCSGRTRDGGRAGATVSTAGSIELDEHSLGWASEERTARGRPTGTSTGIRNGSVLTPGWVEADLLIQCQSFKRAWPPVSTLYKF</sequence>
<accession>A0A2K2CJZ8</accession>
<reference evidence="2 3" key="1">
    <citation type="journal article" date="2010" name="Nature">
        <title>Genome sequencing and analysis of the model grass Brachypodium distachyon.</title>
        <authorList>
            <consortium name="International Brachypodium Initiative"/>
        </authorList>
    </citation>
    <scope>NUCLEOTIDE SEQUENCE [LARGE SCALE GENOMIC DNA]</scope>
    <source>
        <strain evidence="2 3">Bd21</strain>
    </source>
</reference>
<evidence type="ECO:0000313" key="4">
    <source>
        <dbReference type="Proteomes" id="UP000008810"/>
    </source>
</evidence>
<dbReference type="ExpressionAtlas" id="A0A2K2CJZ8">
    <property type="expression patterns" value="baseline"/>
</dbReference>
<dbReference type="Proteomes" id="UP000008810">
    <property type="component" value="Chromosome 4"/>
</dbReference>
<feature type="compositionally biased region" description="Basic and acidic residues" evidence="1">
    <location>
        <begin position="65"/>
        <end position="79"/>
    </location>
</feature>
<dbReference type="AlphaFoldDB" id="A0A2K2CJZ8"/>
<protein>
    <submittedName>
        <fullName evidence="2 3">Uncharacterized protein</fullName>
    </submittedName>
</protein>
<evidence type="ECO:0000313" key="2">
    <source>
        <dbReference type="EMBL" id="PNT62350.1"/>
    </source>
</evidence>
<reference evidence="2" key="2">
    <citation type="submission" date="2017-06" db="EMBL/GenBank/DDBJ databases">
        <title>WGS assembly of Brachypodium distachyon.</title>
        <authorList>
            <consortium name="The International Brachypodium Initiative"/>
            <person name="Lucas S."/>
            <person name="Harmon-Smith M."/>
            <person name="Lail K."/>
            <person name="Tice H."/>
            <person name="Grimwood J."/>
            <person name="Bruce D."/>
            <person name="Barry K."/>
            <person name="Shu S."/>
            <person name="Lindquist E."/>
            <person name="Wang M."/>
            <person name="Pitluck S."/>
            <person name="Vogel J.P."/>
            <person name="Garvin D.F."/>
            <person name="Mockler T.C."/>
            <person name="Schmutz J."/>
            <person name="Rokhsar D."/>
            <person name="Bevan M.W."/>
        </authorList>
    </citation>
    <scope>NUCLEOTIDE SEQUENCE</scope>
    <source>
        <strain evidence="2">Bd21</strain>
    </source>
</reference>
<evidence type="ECO:0000256" key="1">
    <source>
        <dbReference type="SAM" id="MobiDB-lite"/>
    </source>
</evidence>
<dbReference type="Gramene" id="PNT62350">
    <property type="protein sequence ID" value="PNT62350"/>
    <property type="gene ID" value="BRADI_4g02214v3"/>
</dbReference>
<dbReference type="EnsemblPlants" id="PNT62350">
    <property type="protein sequence ID" value="PNT62350"/>
    <property type="gene ID" value="BRADI_4g02214v3"/>
</dbReference>
<proteinExistence type="predicted"/>
<evidence type="ECO:0000313" key="3">
    <source>
        <dbReference type="EnsemblPlants" id="PNT62350"/>
    </source>
</evidence>
<feature type="region of interest" description="Disordered" evidence="1">
    <location>
        <begin position="26"/>
        <end position="93"/>
    </location>
</feature>
<keyword evidence="4" id="KW-1185">Reference proteome</keyword>